<dbReference type="AlphaFoldDB" id="A0A370G7M4"/>
<reference evidence="2 3" key="1">
    <citation type="submission" date="2018-07" db="EMBL/GenBank/DDBJ databases">
        <title>Genomic Encyclopedia of Type Strains, Phase IV (KMG-IV): sequencing the most valuable type-strain genomes for metagenomic binning, comparative biology and taxonomic classification.</title>
        <authorList>
            <person name="Goeker M."/>
        </authorList>
    </citation>
    <scope>NUCLEOTIDE SEQUENCE [LARGE SCALE GENOMIC DNA]</scope>
    <source>
        <strain evidence="2 3">DSM 16500</strain>
    </source>
</reference>
<dbReference type="EMBL" id="QQAX01000028">
    <property type="protein sequence ID" value="RDI39086.1"/>
    <property type="molecule type" value="Genomic_DNA"/>
</dbReference>
<dbReference type="PROSITE" id="PS50181">
    <property type="entry name" value="FBOX"/>
    <property type="match status" value="1"/>
</dbReference>
<keyword evidence="3" id="KW-1185">Reference proteome</keyword>
<organism evidence="2 3">
    <name type="scientific">Aquicella lusitana</name>
    <dbReference type="NCBI Taxonomy" id="254246"/>
    <lineage>
        <taxon>Bacteria</taxon>
        <taxon>Pseudomonadati</taxon>
        <taxon>Pseudomonadota</taxon>
        <taxon>Gammaproteobacteria</taxon>
        <taxon>Legionellales</taxon>
        <taxon>Coxiellaceae</taxon>
        <taxon>Aquicella</taxon>
    </lineage>
</organism>
<gene>
    <name evidence="2" type="ORF">C8D86_12811</name>
</gene>
<dbReference type="Proteomes" id="UP000254720">
    <property type="component" value="Unassembled WGS sequence"/>
</dbReference>
<sequence length="214" mass="25153">MLDLLPKEIFLHVLSYLPLRDKMRVFFINISSYKLLGEDETWKFFCLAEQVKVSKDKTAKEVYLKANGFITTHTAETYYTTGNLIRLYHQPTSAYPYPRKSDDITLKVITESFPSSRMVSLYPSLSDALHYAKFRQKLFQLIPMECPAVFSVKVNTEAVFKQKTRRLAIASEVYYKKEQHLLYFFSAKQEQIKSFQIESLNERKYQSIQIPNNQ</sequence>
<protein>
    <recommendedName>
        <fullName evidence="1">F-box domain-containing protein</fullName>
    </recommendedName>
</protein>
<proteinExistence type="predicted"/>
<comment type="caution">
    <text evidence="2">The sequence shown here is derived from an EMBL/GenBank/DDBJ whole genome shotgun (WGS) entry which is preliminary data.</text>
</comment>
<evidence type="ECO:0000259" key="1">
    <source>
        <dbReference type="PROSITE" id="PS50181"/>
    </source>
</evidence>
<evidence type="ECO:0000313" key="2">
    <source>
        <dbReference type="EMBL" id="RDI39086.1"/>
    </source>
</evidence>
<dbReference type="Gene3D" id="1.20.1280.50">
    <property type="match status" value="1"/>
</dbReference>
<dbReference type="InterPro" id="IPR036047">
    <property type="entry name" value="F-box-like_dom_sf"/>
</dbReference>
<dbReference type="InterPro" id="IPR001810">
    <property type="entry name" value="F-box_dom"/>
</dbReference>
<feature type="domain" description="F-box" evidence="1">
    <location>
        <begin position="1"/>
        <end position="45"/>
    </location>
</feature>
<evidence type="ECO:0000313" key="3">
    <source>
        <dbReference type="Proteomes" id="UP000254720"/>
    </source>
</evidence>
<dbReference type="SUPFAM" id="SSF81383">
    <property type="entry name" value="F-box domain"/>
    <property type="match status" value="1"/>
</dbReference>
<name>A0A370G7M4_9COXI</name>
<accession>A0A370G7M4</accession>